<accession>A0ACD1A6I6</accession>
<keyword evidence="2" id="KW-1185">Reference proteome</keyword>
<dbReference type="EMBL" id="CP042469">
    <property type="protein sequence ID" value="QOX62011.1"/>
    <property type="molecule type" value="Genomic_DNA"/>
</dbReference>
<gene>
    <name evidence="1" type="ORF">FRZ06_00900</name>
</gene>
<evidence type="ECO:0000313" key="2">
    <source>
        <dbReference type="Proteomes" id="UP000594014"/>
    </source>
</evidence>
<reference evidence="1" key="1">
    <citation type="submission" date="2019-08" db="EMBL/GenBank/DDBJ databases">
        <title>Genome sequence of Clostridiales bacterium MT110.</title>
        <authorList>
            <person name="Cao J."/>
        </authorList>
    </citation>
    <scope>NUCLEOTIDE SEQUENCE</scope>
    <source>
        <strain evidence="1">MT110</strain>
    </source>
</reference>
<name>A0ACD1A6I6_9FIRM</name>
<proteinExistence type="predicted"/>
<evidence type="ECO:0000313" key="1">
    <source>
        <dbReference type="EMBL" id="QOX62011.1"/>
    </source>
</evidence>
<sequence length="186" mass="21621">MRECSWPGNNELMKQYHDREWCKPSHDDGYIFEMLNLEGAQAGLSWSTIINKREAYKKAFRNFDVDYCANLTDEELDQIKDGFPIIKNRMKIRAVRNNAVAFQKIQKEFGSFSAFLWSYVDGKPVINRWDSEGQMPAQSPLSEQLSKDMKKRGFQFVGPVIVYSFLQAVGLVDDHIAECPYHTDHR</sequence>
<protein>
    <submittedName>
        <fullName evidence="1">DNA-3-methyladenine glycosylase I</fullName>
    </submittedName>
</protein>
<organism evidence="1 2">
    <name type="scientific">Anoxybacterium hadale</name>
    <dbReference type="NCBI Taxonomy" id="3408580"/>
    <lineage>
        <taxon>Bacteria</taxon>
        <taxon>Bacillati</taxon>
        <taxon>Bacillota</taxon>
        <taxon>Clostridia</taxon>
        <taxon>Peptostreptococcales</taxon>
        <taxon>Anaerovoracaceae</taxon>
        <taxon>Anoxybacterium</taxon>
    </lineage>
</organism>
<dbReference type="Proteomes" id="UP000594014">
    <property type="component" value="Chromosome"/>
</dbReference>